<proteinExistence type="predicted"/>
<feature type="compositionally biased region" description="Low complexity" evidence="1">
    <location>
        <begin position="32"/>
        <end position="52"/>
    </location>
</feature>
<evidence type="ECO:0000313" key="2">
    <source>
        <dbReference type="EMBL" id="WVZ26514.1"/>
    </source>
</evidence>
<protein>
    <submittedName>
        <fullName evidence="2">Uncharacterized protein</fullName>
    </submittedName>
</protein>
<dbReference type="AlphaFoldDB" id="A0AAQ3SBQ4"/>
<dbReference type="Proteomes" id="UP001374535">
    <property type="component" value="Chromosome 1"/>
</dbReference>
<accession>A0AAQ3SBQ4</accession>
<gene>
    <name evidence="2" type="ORF">V8G54_005058</name>
</gene>
<reference evidence="2 3" key="1">
    <citation type="journal article" date="2023" name="Life. Sci Alliance">
        <title>Evolutionary insights into 3D genome organization and epigenetic landscape of Vigna mungo.</title>
        <authorList>
            <person name="Junaid A."/>
            <person name="Singh B."/>
            <person name="Bhatia S."/>
        </authorList>
    </citation>
    <scope>NUCLEOTIDE SEQUENCE [LARGE SCALE GENOMIC DNA]</scope>
    <source>
        <strain evidence="2">Urdbean</strain>
    </source>
</reference>
<keyword evidence="3" id="KW-1185">Reference proteome</keyword>
<evidence type="ECO:0000256" key="1">
    <source>
        <dbReference type="SAM" id="MobiDB-lite"/>
    </source>
</evidence>
<evidence type="ECO:0000313" key="3">
    <source>
        <dbReference type="Proteomes" id="UP001374535"/>
    </source>
</evidence>
<sequence>MTEITPCVPSFPCPLATILVNSCFHKEAPGNTTTSSSLPPSTTSTPIPKSLTWYSANPPGRKSPSIILSPNISNALEPAAPFLIPSTNCFKSNPARFAKIKPSLSPTKFAPIVIWFAILQLCPHPAGPT</sequence>
<feature type="region of interest" description="Disordered" evidence="1">
    <location>
        <begin position="29"/>
        <end position="56"/>
    </location>
</feature>
<organism evidence="2 3">
    <name type="scientific">Vigna mungo</name>
    <name type="common">Black gram</name>
    <name type="synonym">Phaseolus mungo</name>
    <dbReference type="NCBI Taxonomy" id="3915"/>
    <lineage>
        <taxon>Eukaryota</taxon>
        <taxon>Viridiplantae</taxon>
        <taxon>Streptophyta</taxon>
        <taxon>Embryophyta</taxon>
        <taxon>Tracheophyta</taxon>
        <taxon>Spermatophyta</taxon>
        <taxon>Magnoliopsida</taxon>
        <taxon>eudicotyledons</taxon>
        <taxon>Gunneridae</taxon>
        <taxon>Pentapetalae</taxon>
        <taxon>rosids</taxon>
        <taxon>fabids</taxon>
        <taxon>Fabales</taxon>
        <taxon>Fabaceae</taxon>
        <taxon>Papilionoideae</taxon>
        <taxon>50 kb inversion clade</taxon>
        <taxon>NPAAA clade</taxon>
        <taxon>indigoferoid/millettioid clade</taxon>
        <taxon>Phaseoleae</taxon>
        <taxon>Vigna</taxon>
    </lineage>
</organism>
<dbReference type="EMBL" id="CP144700">
    <property type="protein sequence ID" value="WVZ26514.1"/>
    <property type="molecule type" value="Genomic_DNA"/>
</dbReference>
<name>A0AAQ3SBQ4_VIGMU</name>